<dbReference type="PROSITE" id="PS00463">
    <property type="entry name" value="ZN2_CY6_FUNGAL_1"/>
    <property type="match status" value="1"/>
</dbReference>
<dbReference type="PANTHER" id="PTHR46910:SF1">
    <property type="entry name" value="MISCELLANEOUS ZN(II)2CYS6 TRANSCRIPTION FACTOR (EUROFUNG)-RELATED"/>
    <property type="match status" value="1"/>
</dbReference>
<dbReference type="GO" id="GO:0008270">
    <property type="term" value="F:zinc ion binding"/>
    <property type="evidence" value="ECO:0007669"/>
    <property type="project" value="InterPro"/>
</dbReference>
<dbReference type="EMBL" id="WHVB01000003">
    <property type="protein sequence ID" value="KAF8485034.1"/>
    <property type="molecule type" value="Genomic_DNA"/>
</dbReference>
<keyword evidence="6" id="KW-1185">Reference proteome</keyword>
<comment type="caution">
    <text evidence="5">The sequence shown here is derived from an EMBL/GenBank/DDBJ whole genome shotgun (WGS) entry which is preliminary data.</text>
</comment>
<dbReference type="GO" id="GO:0000981">
    <property type="term" value="F:DNA-binding transcription factor activity, RNA polymerase II-specific"/>
    <property type="evidence" value="ECO:0007669"/>
    <property type="project" value="InterPro"/>
</dbReference>
<dbReference type="InterPro" id="IPR050987">
    <property type="entry name" value="AtrR-like"/>
</dbReference>
<dbReference type="InterPro" id="IPR007219">
    <property type="entry name" value="XnlR_reg_dom"/>
</dbReference>
<dbReference type="SMART" id="SM00906">
    <property type="entry name" value="Fungal_trans"/>
    <property type="match status" value="1"/>
</dbReference>
<dbReference type="GO" id="GO:0003677">
    <property type="term" value="F:DNA binding"/>
    <property type="evidence" value="ECO:0007669"/>
    <property type="project" value="InterPro"/>
</dbReference>
<evidence type="ECO:0000256" key="2">
    <source>
        <dbReference type="ARBA" id="ARBA00023242"/>
    </source>
</evidence>
<dbReference type="CDD" id="cd12148">
    <property type="entry name" value="fungal_TF_MHR"/>
    <property type="match status" value="1"/>
</dbReference>
<dbReference type="Proteomes" id="UP000759537">
    <property type="component" value="Unassembled WGS sequence"/>
</dbReference>
<keyword evidence="1" id="KW-0479">Metal-binding</keyword>
<sequence length="969" mass="105981">MGPNDSVPESMTHHQTKKKRVEDQPPPSDAGQHPIQLQRRRVWRACESCRRKKIKCDGSEPTCSQCSASGSTCTWLQTKDRAALSRHYVQELEARLLHMESVFAQITQQLEQTPNGELEGAFGASVSDESKAAAAALLRSIINNGQTSQQPPADNPSTPDSSASVKIEEDMLDSFGQLTLDEHGHMRWMGGSSTMSLIQSFKVATAPPHSRASPMADDSGQPNKLYFPAAIFFGKVRALPGPEEVEYPERDLADKLVAAYFSRFHFLMPIIDKPSFMRNYAYLMDHREDQQLARTQTAFIAMVFALFACAAQLVEDPRLKGEKEDDGGMGMVYYERALILHYISHASMQIAHVQCFVLMSSFLCSVNCLPQAWLLIGQAVRAAQDLGLHRSPERLIIPVIEKETRRKIWWGVYTLDRMLALALGRPIGAEDVDCDVEVPLGFDDDFLPDFFAGAPITSETPSLMTGFTSLVSLYRIAGRVMRQAYGVDMADSIADPEKRTQLQAHVDSLDKDLTKWLDNLPPVFKSKMNNDKQVSMGAALCSHYYSVLTALHRNLLPVRRGQPPAPRSSAKAVSSARTCIRLAPFIKNVVPPSHHLAFFIQHLFTSAVIILLYAMHVADPGAANSAMEEVQTCLVALGSFEGHWPGTQKVKELLVDLMTTAREAVINNQATNETGSGSVAPMATTNAAFTTQSVPFDKGRRHSFTASSRLGKSKSNLRRNLSPDTGRPSRSTQASTALRFESQRARSASRKRGHDETEEPPNPPGSSSAHRLQHQRGFTRTNLSPHSSPTSAKGYPSPPLPHIDPPLERSPPIVNAPSFGSWNGPVSPVGGAPSPVRYEFDFSPGQSPYGPRPGAERWPYDGEPFPSASILPGAYEPPSTVDPSYLGYGGGPSSSQVSTDFFGASNPTTSGSLFIPAGLPFHGLDYLRNFDPDGGEKDALGQGFDAGAFQYDPEIPFTLPDIAADRTGQ</sequence>
<reference evidence="5" key="1">
    <citation type="submission" date="2019-10" db="EMBL/GenBank/DDBJ databases">
        <authorList>
            <consortium name="DOE Joint Genome Institute"/>
            <person name="Kuo A."/>
            <person name="Miyauchi S."/>
            <person name="Kiss E."/>
            <person name="Drula E."/>
            <person name="Kohler A."/>
            <person name="Sanchez-Garcia M."/>
            <person name="Andreopoulos B."/>
            <person name="Barry K.W."/>
            <person name="Bonito G."/>
            <person name="Buee M."/>
            <person name="Carver A."/>
            <person name="Chen C."/>
            <person name="Cichocki N."/>
            <person name="Clum A."/>
            <person name="Culley D."/>
            <person name="Crous P.W."/>
            <person name="Fauchery L."/>
            <person name="Girlanda M."/>
            <person name="Hayes R."/>
            <person name="Keri Z."/>
            <person name="LaButti K."/>
            <person name="Lipzen A."/>
            <person name="Lombard V."/>
            <person name="Magnuson J."/>
            <person name="Maillard F."/>
            <person name="Morin E."/>
            <person name="Murat C."/>
            <person name="Nolan M."/>
            <person name="Ohm R."/>
            <person name="Pangilinan J."/>
            <person name="Pereira M."/>
            <person name="Perotto S."/>
            <person name="Peter M."/>
            <person name="Riley R."/>
            <person name="Sitrit Y."/>
            <person name="Stielow B."/>
            <person name="Szollosi G."/>
            <person name="Zifcakova L."/>
            <person name="Stursova M."/>
            <person name="Spatafora J.W."/>
            <person name="Tedersoo L."/>
            <person name="Vaario L.-M."/>
            <person name="Yamada A."/>
            <person name="Yan M."/>
            <person name="Wang P."/>
            <person name="Xu J."/>
            <person name="Bruns T."/>
            <person name="Baldrian P."/>
            <person name="Vilgalys R."/>
            <person name="Henrissat B."/>
            <person name="Grigoriev I.V."/>
            <person name="Hibbett D."/>
            <person name="Nagy L.G."/>
            <person name="Martin F.M."/>
        </authorList>
    </citation>
    <scope>NUCLEOTIDE SEQUENCE</scope>
    <source>
        <strain evidence="5">Prilba</strain>
    </source>
</reference>
<evidence type="ECO:0000256" key="1">
    <source>
        <dbReference type="ARBA" id="ARBA00022723"/>
    </source>
</evidence>
<feature type="region of interest" description="Disordered" evidence="3">
    <location>
        <begin position="1"/>
        <end position="35"/>
    </location>
</feature>
<dbReference type="GO" id="GO:0006351">
    <property type="term" value="P:DNA-templated transcription"/>
    <property type="evidence" value="ECO:0007669"/>
    <property type="project" value="InterPro"/>
</dbReference>
<gene>
    <name evidence="5" type="ORF">DFH94DRAFT_717839</name>
</gene>
<dbReference type="Pfam" id="PF00172">
    <property type="entry name" value="Zn_clus"/>
    <property type="match status" value="1"/>
</dbReference>
<dbReference type="InterPro" id="IPR001138">
    <property type="entry name" value="Zn2Cys6_DnaBD"/>
</dbReference>
<feature type="compositionally biased region" description="Polar residues" evidence="3">
    <location>
        <begin position="765"/>
        <end position="791"/>
    </location>
</feature>
<dbReference type="OrthoDB" id="434771at2759"/>
<accession>A0A9P5N3H5</accession>
<keyword evidence="2" id="KW-0539">Nucleus</keyword>
<reference evidence="5" key="2">
    <citation type="journal article" date="2020" name="Nat. Commun.">
        <title>Large-scale genome sequencing of mycorrhizal fungi provides insights into the early evolution of symbiotic traits.</title>
        <authorList>
            <person name="Miyauchi S."/>
            <person name="Kiss E."/>
            <person name="Kuo A."/>
            <person name="Drula E."/>
            <person name="Kohler A."/>
            <person name="Sanchez-Garcia M."/>
            <person name="Morin E."/>
            <person name="Andreopoulos B."/>
            <person name="Barry K.W."/>
            <person name="Bonito G."/>
            <person name="Buee M."/>
            <person name="Carver A."/>
            <person name="Chen C."/>
            <person name="Cichocki N."/>
            <person name="Clum A."/>
            <person name="Culley D."/>
            <person name="Crous P.W."/>
            <person name="Fauchery L."/>
            <person name="Girlanda M."/>
            <person name="Hayes R.D."/>
            <person name="Keri Z."/>
            <person name="LaButti K."/>
            <person name="Lipzen A."/>
            <person name="Lombard V."/>
            <person name="Magnuson J."/>
            <person name="Maillard F."/>
            <person name="Murat C."/>
            <person name="Nolan M."/>
            <person name="Ohm R.A."/>
            <person name="Pangilinan J."/>
            <person name="Pereira M.F."/>
            <person name="Perotto S."/>
            <person name="Peter M."/>
            <person name="Pfister S."/>
            <person name="Riley R."/>
            <person name="Sitrit Y."/>
            <person name="Stielow J.B."/>
            <person name="Szollosi G."/>
            <person name="Zifcakova L."/>
            <person name="Stursova M."/>
            <person name="Spatafora J.W."/>
            <person name="Tedersoo L."/>
            <person name="Vaario L.M."/>
            <person name="Yamada A."/>
            <person name="Yan M."/>
            <person name="Wang P."/>
            <person name="Xu J."/>
            <person name="Bruns T."/>
            <person name="Baldrian P."/>
            <person name="Vilgalys R."/>
            <person name="Dunand C."/>
            <person name="Henrissat B."/>
            <person name="Grigoriev I.V."/>
            <person name="Hibbett D."/>
            <person name="Nagy L.G."/>
            <person name="Martin F.M."/>
        </authorList>
    </citation>
    <scope>NUCLEOTIDE SEQUENCE</scope>
    <source>
        <strain evidence="5">Prilba</strain>
    </source>
</reference>
<dbReference type="SMART" id="SM00066">
    <property type="entry name" value="GAL4"/>
    <property type="match status" value="1"/>
</dbReference>
<dbReference type="InterPro" id="IPR036864">
    <property type="entry name" value="Zn2-C6_fun-type_DNA-bd_sf"/>
</dbReference>
<evidence type="ECO:0000256" key="3">
    <source>
        <dbReference type="SAM" id="MobiDB-lite"/>
    </source>
</evidence>
<dbReference type="PROSITE" id="PS50048">
    <property type="entry name" value="ZN2_CY6_FUNGAL_2"/>
    <property type="match status" value="1"/>
</dbReference>
<dbReference type="CDD" id="cd00067">
    <property type="entry name" value="GAL4"/>
    <property type="match status" value="1"/>
</dbReference>
<feature type="region of interest" description="Disordered" evidence="3">
    <location>
        <begin position="691"/>
        <end position="816"/>
    </location>
</feature>
<name>A0A9P5N3H5_9AGAM</name>
<protein>
    <submittedName>
        <fullName evidence="5">Fungal-specific transcription factor domain-containing protein</fullName>
    </submittedName>
</protein>
<evidence type="ECO:0000313" key="6">
    <source>
        <dbReference type="Proteomes" id="UP000759537"/>
    </source>
</evidence>
<organism evidence="5 6">
    <name type="scientific">Russula ochroleuca</name>
    <dbReference type="NCBI Taxonomy" id="152965"/>
    <lineage>
        <taxon>Eukaryota</taxon>
        <taxon>Fungi</taxon>
        <taxon>Dikarya</taxon>
        <taxon>Basidiomycota</taxon>
        <taxon>Agaricomycotina</taxon>
        <taxon>Agaricomycetes</taxon>
        <taxon>Russulales</taxon>
        <taxon>Russulaceae</taxon>
        <taxon>Russula</taxon>
    </lineage>
</organism>
<proteinExistence type="predicted"/>
<dbReference type="AlphaFoldDB" id="A0A9P5N3H5"/>
<evidence type="ECO:0000259" key="4">
    <source>
        <dbReference type="PROSITE" id="PS50048"/>
    </source>
</evidence>
<dbReference type="PANTHER" id="PTHR46910">
    <property type="entry name" value="TRANSCRIPTION FACTOR PDR1"/>
    <property type="match status" value="1"/>
</dbReference>
<dbReference type="SUPFAM" id="SSF57701">
    <property type="entry name" value="Zn2/Cys6 DNA-binding domain"/>
    <property type="match status" value="1"/>
</dbReference>
<dbReference type="Pfam" id="PF04082">
    <property type="entry name" value="Fungal_trans"/>
    <property type="match status" value="1"/>
</dbReference>
<evidence type="ECO:0000313" key="5">
    <source>
        <dbReference type="EMBL" id="KAF8485034.1"/>
    </source>
</evidence>
<feature type="compositionally biased region" description="Polar residues" evidence="3">
    <location>
        <begin position="718"/>
        <end position="736"/>
    </location>
</feature>
<dbReference type="Gene3D" id="4.10.240.10">
    <property type="entry name" value="Zn(2)-C6 fungal-type DNA-binding domain"/>
    <property type="match status" value="1"/>
</dbReference>
<feature type="domain" description="Zn(2)-C6 fungal-type" evidence="4">
    <location>
        <begin position="45"/>
        <end position="75"/>
    </location>
</feature>